<dbReference type="AlphaFoldDB" id="A0A2N7BI69"/>
<name>A0A2N7BI69_9VIBR</name>
<proteinExistence type="predicted"/>
<protein>
    <submittedName>
        <fullName evidence="1">Transposase</fullName>
    </submittedName>
</protein>
<dbReference type="PANTHER" id="PTHR36455">
    <property type="match status" value="1"/>
</dbReference>
<gene>
    <name evidence="1" type="ORF">BCV30_20020</name>
</gene>
<accession>A0A2N7BI69</accession>
<dbReference type="NCBIfam" id="NF033819">
    <property type="entry name" value="IS66_TnpB"/>
    <property type="match status" value="1"/>
</dbReference>
<reference evidence="2" key="1">
    <citation type="submission" date="2016-07" db="EMBL/GenBank/DDBJ databases">
        <title>Nontailed viruses are major unrecognized killers of bacteria in the ocean.</title>
        <authorList>
            <person name="Kauffman K."/>
            <person name="Hussain F."/>
            <person name="Yang J."/>
            <person name="Arevalo P."/>
            <person name="Brown J."/>
            <person name="Cutler M."/>
            <person name="Kelly L."/>
            <person name="Polz M.F."/>
        </authorList>
    </citation>
    <scope>NUCLEOTIDE SEQUENCE [LARGE SCALE GENOMIC DNA]</scope>
    <source>
        <strain evidence="2">10N.286.55.C1</strain>
    </source>
</reference>
<dbReference type="Proteomes" id="UP000235778">
    <property type="component" value="Unassembled WGS sequence"/>
</dbReference>
<dbReference type="Pfam" id="PF05717">
    <property type="entry name" value="TnpB_IS66"/>
    <property type="match status" value="1"/>
</dbReference>
<sequence length="112" mass="13014">MLGQSGANRIWLCTLPTDMRRSFDGLSAMARNVMQQDPTNGDWFVFINRRRTQMRILYYAPGGYSLWCKRLEKGTFATLKKGSLTFSELMLLIEGIDVKTVRKRQRFSRKKG</sequence>
<dbReference type="PANTHER" id="PTHR36455:SF1">
    <property type="entry name" value="BLR8292 PROTEIN"/>
    <property type="match status" value="1"/>
</dbReference>
<dbReference type="EMBL" id="MCSI01000190">
    <property type="protein sequence ID" value="PME55773.1"/>
    <property type="molecule type" value="Genomic_DNA"/>
</dbReference>
<organism evidence="1 2">
    <name type="scientific">Vibrio lentus</name>
    <dbReference type="NCBI Taxonomy" id="136468"/>
    <lineage>
        <taxon>Bacteria</taxon>
        <taxon>Pseudomonadati</taxon>
        <taxon>Pseudomonadota</taxon>
        <taxon>Gammaproteobacteria</taxon>
        <taxon>Vibrionales</taxon>
        <taxon>Vibrionaceae</taxon>
        <taxon>Vibrio</taxon>
    </lineage>
</organism>
<evidence type="ECO:0000313" key="2">
    <source>
        <dbReference type="Proteomes" id="UP000235778"/>
    </source>
</evidence>
<dbReference type="RefSeq" id="WP_102266754.1">
    <property type="nucleotide sequence ID" value="NZ_MCSH01000047.1"/>
</dbReference>
<dbReference type="InterPro" id="IPR008878">
    <property type="entry name" value="Transposase_IS66_Orf2"/>
</dbReference>
<evidence type="ECO:0000313" key="1">
    <source>
        <dbReference type="EMBL" id="PME55773.1"/>
    </source>
</evidence>
<comment type="caution">
    <text evidence="1">The sequence shown here is derived from an EMBL/GenBank/DDBJ whole genome shotgun (WGS) entry which is preliminary data.</text>
</comment>